<name>A0A418QUN2_9BACT</name>
<proteinExistence type="predicted"/>
<dbReference type="Gene3D" id="3.30.920.30">
    <property type="entry name" value="Hypothetical protein"/>
    <property type="match status" value="1"/>
</dbReference>
<gene>
    <name evidence="1" type="ORF">D0T11_13175</name>
</gene>
<dbReference type="SUPFAM" id="SSF54786">
    <property type="entry name" value="YcfA/nrd intein domain"/>
    <property type="match status" value="1"/>
</dbReference>
<evidence type="ECO:0000313" key="2">
    <source>
        <dbReference type="Proteomes" id="UP000284250"/>
    </source>
</evidence>
<dbReference type="AlphaFoldDB" id="A0A418QUN2"/>
<organism evidence="1 2">
    <name type="scientific">Hymenobacter rubripertinctus</name>
    <dbReference type="NCBI Taxonomy" id="2029981"/>
    <lineage>
        <taxon>Bacteria</taxon>
        <taxon>Pseudomonadati</taxon>
        <taxon>Bacteroidota</taxon>
        <taxon>Cytophagia</taxon>
        <taxon>Cytophagales</taxon>
        <taxon>Hymenobacteraceae</taxon>
        <taxon>Hymenobacter</taxon>
    </lineage>
</organism>
<dbReference type="EMBL" id="QYCN01000019">
    <property type="protein sequence ID" value="RIY08874.1"/>
    <property type="molecule type" value="Genomic_DNA"/>
</dbReference>
<comment type="caution">
    <text evidence="1">The sequence shown here is derived from an EMBL/GenBank/DDBJ whole genome shotgun (WGS) entry which is preliminary data.</text>
</comment>
<protein>
    <submittedName>
        <fullName evidence="1">Type II toxin-antitoxin system HicA family toxin</fullName>
    </submittedName>
</protein>
<dbReference type="InterPro" id="IPR038570">
    <property type="entry name" value="HicA_sf"/>
</dbReference>
<reference evidence="1 2" key="1">
    <citation type="submission" date="2018-09" db="EMBL/GenBank/DDBJ databases">
        <authorList>
            <person name="Zeman M."/>
            <person name="Pardy F."/>
        </authorList>
    </citation>
    <scope>NUCLEOTIDE SEQUENCE [LARGE SCALE GENOMIC DNA]</scope>
    <source>
        <strain evidence="1 2">CCM 8852</strain>
    </source>
</reference>
<dbReference type="Proteomes" id="UP000284250">
    <property type="component" value="Unassembled WGS sequence"/>
</dbReference>
<evidence type="ECO:0000313" key="1">
    <source>
        <dbReference type="EMBL" id="RIY08874.1"/>
    </source>
</evidence>
<reference evidence="1 2" key="2">
    <citation type="submission" date="2019-01" db="EMBL/GenBank/DDBJ databases">
        <title>Hymenobacter humicola sp. nov., isolated from soils in Antarctica.</title>
        <authorList>
            <person name="Sedlacek I."/>
            <person name="Holochova P."/>
            <person name="Kralova S."/>
            <person name="Pantucek R."/>
            <person name="Stankova E."/>
            <person name="Vrbovska V."/>
            <person name="Kristofova L."/>
            <person name="Svec P."/>
            <person name="Busse H.-J."/>
        </authorList>
    </citation>
    <scope>NUCLEOTIDE SEQUENCE [LARGE SCALE GENOMIC DNA]</scope>
    <source>
        <strain evidence="1 2">CCM 8852</strain>
    </source>
</reference>
<sequence>MTIKTLRNVTIREYRTFLERVGCQCTRTKGGHEHWTRKDLSRPITFQTHIEPVPEFILKNGLRILGMSKEEFWTVLEQ</sequence>
<keyword evidence="2" id="KW-1185">Reference proteome</keyword>
<dbReference type="OrthoDB" id="680615at2"/>
<dbReference type="RefSeq" id="WP_119656266.1">
    <property type="nucleotide sequence ID" value="NZ_JBHUOI010000052.1"/>
</dbReference>
<accession>A0A418QUN2</accession>